<evidence type="ECO:0000313" key="2">
    <source>
        <dbReference type="Proteomes" id="UP001243375"/>
    </source>
</evidence>
<dbReference type="EMBL" id="JASBWU010000005">
    <property type="protein sequence ID" value="KAJ9121740.1"/>
    <property type="molecule type" value="Genomic_DNA"/>
</dbReference>
<comment type="caution">
    <text evidence="1">The sequence shown here is derived from an EMBL/GenBank/DDBJ whole genome shotgun (WGS) entry which is preliminary data.</text>
</comment>
<gene>
    <name evidence="1" type="ORF">QFC22_002361</name>
</gene>
<accession>A0ACC2XEC3</accession>
<protein>
    <submittedName>
        <fullName evidence="1">Uncharacterized protein</fullName>
    </submittedName>
</protein>
<reference evidence="1" key="1">
    <citation type="submission" date="2023-04" db="EMBL/GenBank/DDBJ databases">
        <title>Draft Genome sequencing of Naganishia species isolated from polar environments using Oxford Nanopore Technology.</title>
        <authorList>
            <person name="Leo P."/>
            <person name="Venkateswaran K."/>
        </authorList>
    </citation>
    <scope>NUCLEOTIDE SEQUENCE</scope>
    <source>
        <strain evidence="1">MNA-CCFEE 5425</strain>
    </source>
</reference>
<evidence type="ECO:0000313" key="1">
    <source>
        <dbReference type="EMBL" id="KAJ9121740.1"/>
    </source>
</evidence>
<proteinExistence type="predicted"/>
<keyword evidence="2" id="KW-1185">Reference proteome</keyword>
<dbReference type="Proteomes" id="UP001243375">
    <property type="component" value="Unassembled WGS sequence"/>
</dbReference>
<organism evidence="1 2">
    <name type="scientific">Naganishia vaughanmartiniae</name>
    <dbReference type="NCBI Taxonomy" id="1424756"/>
    <lineage>
        <taxon>Eukaryota</taxon>
        <taxon>Fungi</taxon>
        <taxon>Dikarya</taxon>
        <taxon>Basidiomycota</taxon>
        <taxon>Agaricomycotina</taxon>
        <taxon>Tremellomycetes</taxon>
        <taxon>Filobasidiales</taxon>
        <taxon>Filobasidiaceae</taxon>
        <taxon>Naganishia</taxon>
    </lineage>
</organism>
<name>A0ACC2XEC3_9TREE</name>
<sequence length="354" mass="38010">MPVEIALPPTVKTILLTGAGGFVGRELVQLLLAKFPDVSLIATDVGVPPDYGINDENRLKCVAANLCDKEEVKQLFSGKRVQAVFALHGIMSGQSEADFELGYNVNVFSHMNVLSALAKHAESREKGEPLPVHVNVSSLAVYGGPKATPNSRVIPEDTPLQPETSYGVCKSVIELVTYDYTRKGFIDGRTVRLPTVCIRTGAPSSAASSLISGLVREPLQGIKTVCPIADSINDEAIEGMPIYVTRVKTVVENIARAVNVNAQDIEQKVGKTRCINLPGIKITTRDILQAVEKAGGKKAIDLIEFKRDPKVVAICETWAGDYDSSGPMGLGFAVDDTQQGYAQAVADFQETLKA</sequence>